<organism evidence="1">
    <name type="scientific">marine sediment metagenome</name>
    <dbReference type="NCBI Taxonomy" id="412755"/>
    <lineage>
        <taxon>unclassified sequences</taxon>
        <taxon>metagenomes</taxon>
        <taxon>ecological metagenomes</taxon>
    </lineage>
</organism>
<protein>
    <submittedName>
        <fullName evidence="1">Uncharacterized protein</fullName>
    </submittedName>
</protein>
<reference evidence="1" key="1">
    <citation type="journal article" date="2014" name="Front. Microbiol.">
        <title>High frequency of phylogenetically diverse reductive dehalogenase-homologous genes in deep subseafloor sedimentary metagenomes.</title>
        <authorList>
            <person name="Kawai M."/>
            <person name="Futagami T."/>
            <person name="Toyoda A."/>
            <person name="Takaki Y."/>
            <person name="Nishi S."/>
            <person name="Hori S."/>
            <person name="Arai W."/>
            <person name="Tsubouchi T."/>
            <person name="Morono Y."/>
            <person name="Uchiyama I."/>
            <person name="Ito T."/>
            <person name="Fujiyama A."/>
            <person name="Inagaki F."/>
            <person name="Takami H."/>
        </authorList>
    </citation>
    <scope>NUCLEOTIDE SEQUENCE</scope>
    <source>
        <strain evidence="1">Expedition CK06-06</strain>
    </source>
</reference>
<name>X1JM60_9ZZZZ</name>
<sequence length="58" mass="6522">MRWDVTYRKGDAGEIEAVVEAETQEAAMEKFLAGDVESVEVNYWALQPDFVEATPAEE</sequence>
<dbReference type="AlphaFoldDB" id="X1JM60"/>
<gene>
    <name evidence="1" type="ORF">S03H2_67964</name>
</gene>
<comment type="caution">
    <text evidence="1">The sequence shown here is derived from an EMBL/GenBank/DDBJ whole genome shotgun (WGS) entry which is preliminary data.</text>
</comment>
<dbReference type="EMBL" id="BARU01044601">
    <property type="protein sequence ID" value="GAH79354.1"/>
    <property type="molecule type" value="Genomic_DNA"/>
</dbReference>
<evidence type="ECO:0000313" key="1">
    <source>
        <dbReference type="EMBL" id="GAH79354.1"/>
    </source>
</evidence>
<accession>X1JM60</accession>
<proteinExistence type="predicted"/>